<keyword evidence="1" id="KW-1133">Transmembrane helix</keyword>
<proteinExistence type="predicted"/>
<evidence type="ECO:0000313" key="4">
    <source>
        <dbReference type="Proteomes" id="UP000282028"/>
    </source>
</evidence>
<evidence type="ECO:0000256" key="1">
    <source>
        <dbReference type="SAM" id="Phobius"/>
    </source>
</evidence>
<name>A0A3M8CCD3_9BACL</name>
<accession>A0A3M8CCD3</accession>
<feature type="domain" description="Uncharacterized protein YyaB-like PH" evidence="2">
    <location>
        <begin position="66"/>
        <end position="143"/>
    </location>
</feature>
<sequence>MHFQPKIDSFFVIVLSVIIVVISAVFLVPLGLDLSSGRIFSTGEWTIILSIYLASVGFMLWTFFGIKYALYDDHLYVQGGPFRSHIRYSDITRVASSLDMYTGYKLLTSKRGIEIHYRTAFFGSVKISPKEIDLFLVELKKRCPNAIFQIDQKTF</sequence>
<dbReference type="AlphaFoldDB" id="A0A3M8CCD3"/>
<dbReference type="EMBL" id="RHHR01000019">
    <property type="protein sequence ID" value="RNB73380.1"/>
    <property type="molecule type" value="Genomic_DNA"/>
</dbReference>
<dbReference type="OrthoDB" id="6658731at2"/>
<keyword evidence="1" id="KW-0472">Membrane</keyword>
<dbReference type="GO" id="GO:0030153">
    <property type="term" value="P:bacteriocin immunity"/>
    <property type="evidence" value="ECO:0007669"/>
    <property type="project" value="InterPro"/>
</dbReference>
<feature type="transmembrane region" description="Helical" evidence="1">
    <location>
        <begin position="7"/>
        <end position="27"/>
    </location>
</feature>
<comment type="caution">
    <text evidence="3">The sequence shown here is derived from an EMBL/GenBank/DDBJ whole genome shotgun (WGS) entry which is preliminary data.</text>
</comment>
<dbReference type="Pfam" id="PF06713">
    <property type="entry name" value="bPH_4"/>
    <property type="match status" value="1"/>
</dbReference>
<keyword evidence="1" id="KW-0812">Transmembrane</keyword>
<dbReference type="RefSeq" id="WP_122909376.1">
    <property type="nucleotide sequence ID" value="NZ_CBCSBE010000012.1"/>
</dbReference>
<protein>
    <recommendedName>
        <fullName evidence="2">Uncharacterized protein YyaB-like PH domain-containing protein</fullName>
    </recommendedName>
</protein>
<evidence type="ECO:0000313" key="3">
    <source>
        <dbReference type="EMBL" id="RNB73380.1"/>
    </source>
</evidence>
<feature type="transmembrane region" description="Helical" evidence="1">
    <location>
        <begin position="47"/>
        <end position="66"/>
    </location>
</feature>
<dbReference type="Proteomes" id="UP000282028">
    <property type="component" value="Unassembled WGS sequence"/>
</dbReference>
<keyword evidence="4" id="KW-1185">Reference proteome</keyword>
<dbReference type="InterPro" id="IPR009589">
    <property type="entry name" value="PH_YyaB-like"/>
</dbReference>
<reference evidence="3 4" key="1">
    <citation type="submission" date="2018-10" db="EMBL/GenBank/DDBJ databases">
        <title>Phylogenomics of Brevibacillus.</title>
        <authorList>
            <person name="Dunlap C."/>
        </authorList>
    </citation>
    <scope>NUCLEOTIDE SEQUENCE [LARGE SCALE GENOMIC DNA]</scope>
    <source>
        <strain evidence="3 4">JCM 12215</strain>
    </source>
</reference>
<organism evidence="3 4">
    <name type="scientific">Brevibacillus invocatus</name>
    <dbReference type="NCBI Taxonomy" id="173959"/>
    <lineage>
        <taxon>Bacteria</taxon>
        <taxon>Bacillati</taxon>
        <taxon>Bacillota</taxon>
        <taxon>Bacilli</taxon>
        <taxon>Bacillales</taxon>
        <taxon>Paenibacillaceae</taxon>
        <taxon>Brevibacillus</taxon>
    </lineage>
</organism>
<evidence type="ECO:0000259" key="2">
    <source>
        <dbReference type="Pfam" id="PF06713"/>
    </source>
</evidence>
<gene>
    <name evidence="3" type="ORF">EDM52_12840</name>
</gene>